<protein>
    <submittedName>
        <fullName evidence="1">Uncharacterized protein</fullName>
    </submittedName>
</protein>
<name>A0AAW1KAY5_POPJA</name>
<evidence type="ECO:0000313" key="2">
    <source>
        <dbReference type="Proteomes" id="UP001458880"/>
    </source>
</evidence>
<organism evidence="1 2">
    <name type="scientific">Popillia japonica</name>
    <name type="common">Japanese beetle</name>
    <dbReference type="NCBI Taxonomy" id="7064"/>
    <lineage>
        <taxon>Eukaryota</taxon>
        <taxon>Metazoa</taxon>
        <taxon>Ecdysozoa</taxon>
        <taxon>Arthropoda</taxon>
        <taxon>Hexapoda</taxon>
        <taxon>Insecta</taxon>
        <taxon>Pterygota</taxon>
        <taxon>Neoptera</taxon>
        <taxon>Endopterygota</taxon>
        <taxon>Coleoptera</taxon>
        <taxon>Polyphaga</taxon>
        <taxon>Scarabaeiformia</taxon>
        <taxon>Scarabaeidae</taxon>
        <taxon>Rutelinae</taxon>
        <taxon>Popillia</taxon>
    </lineage>
</organism>
<accession>A0AAW1KAY5</accession>
<dbReference type="AlphaFoldDB" id="A0AAW1KAY5"/>
<comment type="caution">
    <text evidence="1">The sequence shown here is derived from an EMBL/GenBank/DDBJ whole genome shotgun (WGS) entry which is preliminary data.</text>
</comment>
<evidence type="ECO:0000313" key="1">
    <source>
        <dbReference type="EMBL" id="KAK9716865.1"/>
    </source>
</evidence>
<dbReference type="Proteomes" id="UP001458880">
    <property type="component" value="Unassembled WGS sequence"/>
</dbReference>
<dbReference type="EMBL" id="JASPKY010000251">
    <property type="protein sequence ID" value="KAK9716865.1"/>
    <property type="molecule type" value="Genomic_DNA"/>
</dbReference>
<reference evidence="1 2" key="1">
    <citation type="journal article" date="2024" name="BMC Genomics">
        <title>De novo assembly and annotation of Popillia japonica's genome with initial clues to its potential as an invasive pest.</title>
        <authorList>
            <person name="Cucini C."/>
            <person name="Boschi S."/>
            <person name="Funari R."/>
            <person name="Cardaioli E."/>
            <person name="Iannotti N."/>
            <person name="Marturano G."/>
            <person name="Paoli F."/>
            <person name="Bruttini M."/>
            <person name="Carapelli A."/>
            <person name="Frati F."/>
            <person name="Nardi F."/>
        </authorList>
    </citation>
    <scope>NUCLEOTIDE SEQUENCE [LARGE SCALE GENOMIC DNA]</scope>
    <source>
        <strain evidence="1">DMR45628</strain>
    </source>
</reference>
<gene>
    <name evidence="1" type="ORF">QE152_g24485</name>
</gene>
<keyword evidence="2" id="KW-1185">Reference proteome</keyword>
<proteinExistence type="predicted"/>
<sequence>MRIEISRYLQTPRKVTYRARRNRREVVKNHRSTTQNGFTQPKYRRCAVRDSIKNHRSTTQNGFTQPKYRRCAVRDSIRKQKRNGLERNGDAYHGIVMRLTCERNGDAYHGIVMRLTCV</sequence>